<keyword evidence="1" id="KW-0433">Leucine-rich repeat</keyword>
<dbReference type="Gene3D" id="2.30.320.10">
    <property type="entry name" value="YwqG-like"/>
    <property type="match status" value="1"/>
</dbReference>
<dbReference type="KEGG" id="aup:AsAng_0020860"/>
<dbReference type="SUPFAM" id="SSF52058">
    <property type="entry name" value="L domain-like"/>
    <property type="match status" value="1"/>
</dbReference>
<dbReference type="InterPro" id="IPR003591">
    <property type="entry name" value="Leu-rich_rpt_typical-subtyp"/>
</dbReference>
<protein>
    <submittedName>
        <fullName evidence="3">DUF1963 domain-containing protein</fullName>
    </submittedName>
</protein>
<dbReference type="SUPFAM" id="SSF103032">
    <property type="entry name" value="Hypothetical protein YwqG"/>
    <property type="match status" value="1"/>
</dbReference>
<reference evidence="3" key="1">
    <citation type="submission" date="2022-09" db="EMBL/GenBank/DDBJ databases">
        <title>Aureispira anguillicida sp. nov., isolated from Leptocephalus of Japanese eel Anguilla japonica.</title>
        <authorList>
            <person name="Yuasa K."/>
            <person name="Mekata T."/>
            <person name="Ikunari K."/>
        </authorList>
    </citation>
    <scope>NUCLEOTIDE SEQUENCE</scope>
    <source>
        <strain evidence="3">EL160426</strain>
    </source>
</reference>
<dbReference type="PANTHER" id="PTHR48051">
    <property type="match status" value="1"/>
</dbReference>
<evidence type="ECO:0000256" key="1">
    <source>
        <dbReference type="ARBA" id="ARBA00022614"/>
    </source>
</evidence>
<keyword evidence="2" id="KW-0677">Repeat</keyword>
<dbReference type="InterPro" id="IPR015315">
    <property type="entry name" value="DUF1963"/>
</dbReference>
<sequence>MKEFFKINNIDVGFANHPTEETFFTKGSLNTEVLIRKGKLRISLLTPALEITDEMHNGLLNDPYYDNLRHIDYFRMVTYYDLAIEKGAYNSQIACPYNTNLTGFETYNFPEAVEFHGIIDLQEGFVHIKGELKSRSNEKKPSIPVEALKCFVPKPLLPIRELYTWEQALKANPTDVYDLSIGEGDFQTFPSKLLEFKNLEKIWIGGAAQCNFTELPDPFYGLTNLHTIQIYQSKINTISEHINQLHQLEELTIESSNLSLLPDALCDLPALTTLNLKHNKLISLPKQIGALPKLRDLNIVGNNFKALPKSLANIYAVNADRKHRKLFMDLSYKSKNPTAIDSSLYDWSNYPAQKALLEKSILAIPELEEFKNLIVDYSTMATFLILNKEEKEIPIGRSKVGGSPDLPKNWVHPANKNGLLYLFHAQINCEEIAPFQKYLPRKGMLYFFVNDEEYAERPIVLYAADNQNLVPSIYTEDTAFIDSDFDCDFRTAVAVTFQNYLSLPNFYNAYYYGAERYPNYATFWDAPDNDEKIEQLEDYIEALKSSIDWSLGAEQGATATRTHSIHSSVFTQHESPQEQAANKFGGEPSEWLVLLNMESVDEFNFWDAGTLTYCIHKKDLAINDFSKISVSIESS</sequence>
<dbReference type="InterPro" id="IPR050216">
    <property type="entry name" value="LRR_domain-containing"/>
</dbReference>
<dbReference type="GO" id="GO:0005737">
    <property type="term" value="C:cytoplasm"/>
    <property type="evidence" value="ECO:0007669"/>
    <property type="project" value="TreeGrafter"/>
</dbReference>
<dbReference type="InterPro" id="IPR035948">
    <property type="entry name" value="YwqG-like_sf"/>
</dbReference>
<keyword evidence="4" id="KW-1185">Reference proteome</keyword>
<dbReference type="Proteomes" id="UP001060919">
    <property type="component" value="Chromosome"/>
</dbReference>
<proteinExistence type="predicted"/>
<dbReference type="SMART" id="SM00369">
    <property type="entry name" value="LRR_TYP"/>
    <property type="match status" value="3"/>
</dbReference>
<dbReference type="AlphaFoldDB" id="A0A915YDZ9"/>
<dbReference type="InterPro" id="IPR001611">
    <property type="entry name" value="Leu-rich_rpt"/>
</dbReference>
<dbReference type="PANTHER" id="PTHR48051:SF49">
    <property type="entry name" value="LEUCINE-RICH REPEAT AND DEATH DOMAIN-CONTAINING PROTEIN 1"/>
    <property type="match status" value="1"/>
</dbReference>
<dbReference type="Gene3D" id="3.80.10.10">
    <property type="entry name" value="Ribonuclease Inhibitor"/>
    <property type="match status" value="1"/>
</dbReference>
<evidence type="ECO:0000313" key="4">
    <source>
        <dbReference type="Proteomes" id="UP001060919"/>
    </source>
</evidence>
<evidence type="ECO:0000313" key="3">
    <source>
        <dbReference type="EMBL" id="BDS11372.1"/>
    </source>
</evidence>
<dbReference type="InterPro" id="IPR032675">
    <property type="entry name" value="LRR_dom_sf"/>
</dbReference>
<accession>A0A915YDZ9</accession>
<evidence type="ECO:0000256" key="2">
    <source>
        <dbReference type="ARBA" id="ARBA00022737"/>
    </source>
</evidence>
<dbReference type="RefSeq" id="WP_264792559.1">
    <property type="nucleotide sequence ID" value="NZ_AP026867.1"/>
</dbReference>
<gene>
    <name evidence="3" type="ORF">AsAng_0020860</name>
</gene>
<organism evidence="3 4">
    <name type="scientific">Aureispira anguillae</name>
    <dbReference type="NCBI Taxonomy" id="2864201"/>
    <lineage>
        <taxon>Bacteria</taxon>
        <taxon>Pseudomonadati</taxon>
        <taxon>Bacteroidota</taxon>
        <taxon>Saprospiria</taxon>
        <taxon>Saprospirales</taxon>
        <taxon>Saprospiraceae</taxon>
        <taxon>Aureispira</taxon>
    </lineage>
</organism>
<dbReference type="Pfam" id="PF09234">
    <property type="entry name" value="DUF1963"/>
    <property type="match status" value="1"/>
</dbReference>
<dbReference type="Pfam" id="PF13855">
    <property type="entry name" value="LRR_8"/>
    <property type="match status" value="1"/>
</dbReference>
<name>A0A915YDZ9_9BACT</name>
<dbReference type="EMBL" id="AP026867">
    <property type="protein sequence ID" value="BDS11372.1"/>
    <property type="molecule type" value="Genomic_DNA"/>
</dbReference>